<dbReference type="EMBL" id="SMOL01000402">
    <property type="protein sequence ID" value="KAB2615669.1"/>
    <property type="molecule type" value="Genomic_DNA"/>
</dbReference>
<evidence type="ECO:0000313" key="8">
    <source>
        <dbReference type="EMBL" id="KAB2615669.1"/>
    </source>
</evidence>
<name>A0A5N5GJI0_9ROSA</name>
<evidence type="ECO:0000256" key="4">
    <source>
        <dbReference type="ARBA" id="ARBA00022694"/>
    </source>
</evidence>
<dbReference type="PANTHER" id="PTHR21392">
    <property type="entry name" value="TRNA-URIDINE AMINOCARBOXYPROPYLTRANSFERASE 2"/>
    <property type="match status" value="1"/>
</dbReference>
<reference evidence="9" key="2">
    <citation type="submission" date="2019-10" db="EMBL/GenBank/DDBJ databases">
        <title>A de novo genome assembly of a pear dwarfing rootstock.</title>
        <authorList>
            <person name="Wang F."/>
            <person name="Wang J."/>
            <person name="Li S."/>
            <person name="Zhang Y."/>
            <person name="Fang M."/>
            <person name="Ma L."/>
            <person name="Zhao Y."/>
            <person name="Jiang S."/>
        </authorList>
    </citation>
    <scope>NUCLEOTIDE SEQUENCE [LARGE SCALE GENOMIC DNA]</scope>
</reference>
<dbReference type="SMART" id="SM01144">
    <property type="entry name" value="DTW"/>
    <property type="match status" value="1"/>
</dbReference>
<proteinExistence type="inferred from homology"/>
<dbReference type="PANTHER" id="PTHR21392:SF0">
    <property type="entry name" value="TRNA-URIDINE AMINOCARBOXYPROPYLTRANSFERASE 2"/>
    <property type="match status" value="1"/>
</dbReference>
<protein>
    <recommendedName>
        <fullName evidence="1">tRNA-uridine aminocarboxypropyltransferase</fullName>
        <ecNumber evidence="1">2.5.1.25</ecNumber>
    </recommendedName>
</protein>
<dbReference type="Proteomes" id="UP000327157">
    <property type="component" value="Chromosome 3"/>
</dbReference>
<dbReference type="Pfam" id="PF03942">
    <property type="entry name" value="DTW"/>
    <property type="match status" value="1"/>
</dbReference>
<evidence type="ECO:0000256" key="1">
    <source>
        <dbReference type="ARBA" id="ARBA00012386"/>
    </source>
</evidence>
<evidence type="ECO:0000256" key="3">
    <source>
        <dbReference type="ARBA" id="ARBA00022691"/>
    </source>
</evidence>
<dbReference type="InterPro" id="IPR005636">
    <property type="entry name" value="DTW"/>
</dbReference>
<keyword evidence="3" id="KW-0949">S-adenosyl-L-methionine</keyword>
<reference evidence="8 9" key="3">
    <citation type="submission" date="2019-11" db="EMBL/GenBank/DDBJ databases">
        <title>A de novo genome assembly of a pear dwarfing rootstock.</title>
        <authorList>
            <person name="Wang F."/>
            <person name="Wang J."/>
            <person name="Li S."/>
            <person name="Zhang Y."/>
            <person name="Fang M."/>
            <person name="Ma L."/>
            <person name="Zhao Y."/>
            <person name="Jiang S."/>
        </authorList>
    </citation>
    <scope>NUCLEOTIDE SEQUENCE [LARGE SCALE GENOMIC DNA]</scope>
    <source>
        <strain evidence="8">S2</strain>
        <tissue evidence="8">Leaf</tissue>
    </source>
</reference>
<gene>
    <name evidence="8" type="ORF">D8674_022257</name>
</gene>
<keyword evidence="2" id="KW-0808">Transferase</keyword>
<evidence type="ECO:0000259" key="7">
    <source>
        <dbReference type="SMART" id="SM01144"/>
    </source>
</evidence>
<dbReference type="InterPro" id="IPR039262">
    <property type="entry name" value="DTWD2/TAPT"/>
</dbReference>
<comment type="similarity">
    <text evidence="5">Belongs to the TDD superfamily. DTWD2 family.</text>
</comment>
<organism evidence="8 9">
    <name type="scientific">Pyrus ussuriensis x Pyrus communis</name>
    <dbReference type="NCBI Taxonomy" id="2448454"/>
    <lineage>
        <taxon>Eukaryota</taxon>
        <taxon>Viridiplantae</taxon>
        <taxon>Streptophyta</taxon>
        <taxon>Embryophyta</taxon>
        <taxon>Tracheophyta</taxon>
        <taxon>Spermatophyta</taxon>
        <taxon>Magnoliopsida</taxon>
        <taxon>eudicotyledons</taxon>
        <taxon>Gunneridae</taxon>
        <taxon>Pentapetalae</taxon>
        <taxon>rosids</taxon>
        <taxon>fabids</taxon>
        <taxon>Rosales</taxon>
        <taxon>Rosaceae</taxon>
        <taxon>Amygdaloideae</taxon>
        <taxon>Maleae</taxon>
        <taxon>Pyrus</taxon>
    </lineage>
</organism>
<feature type="domain" description="DTW" evidence="7">
    <location>
        <begin position="9"/>
        <end position="259"/>
    </location>
</feature>
<dbReference type="AlphaFoldDB" id="A0A5N5GJI0"/>
<accession>A0A5N5GJI0</accession>
<dbReference type="EC" id="2.5.1.25" evidence="1"/>
<dbReference type="OrthoDB" id="408541at2759"/>
<dbReference type="GO" id="GO:0008033">
    <property type="term" value="P:tRNA processing"/>
    <property type="evidence" value="ECO:0007669"/>
    <property type="project" value="UniProtKB-KW"/>
</dbReference>
<reference evidence="8 9" key="1">
    <citation type="submission" date="2019-09" db="EMBL/GenBank/DDBJ databases">
        <authorList>
            <person name="Ou C."/>
        </authorList>
    </citation>
    <scope>NUCLEOTIDE SEQUENCE [LARGE SCALE GENOMIC DNA]</scope>
    <source>
        <strain evidence="8">S2</strain>
        <tissue evidence="8">Leaf</tissue>
    </source>
</reference>
<keyword evidence="4" id="KW-0819">tRNA processing</keyword>
<evidence type="ECO:0000256" key="6">
    <source>
        <dbReference type="ARBA" id="ARBA00048718"/>
    </source>
</evidence>
<evidence type="ECO:0000256" key="2">
    <source>
        <dbReference type="ARBA" id="ARBA00022679"/>
    </source>
</evidence>
<keyword evidence="9" id="KW-1185">Reference proteome</keyword>
<evidence type="ECO:0000256" key="5">
    <source>
        <dbReference type="ARBA" id="ARBA00034489"/>
    </source>
</evidence>
<evidence type="ECO:0000313" key="9">
    <source>
        <dbReference type="Proteomes" id="UP000327157"/>
    </source>
</evidence>
<dbReference type="GO" id="GO:0016432">
    <property type="term" value="F:tRNA-uridine aminocarboxypropyltransferase activity"/>
    <property type="evidence" value="ECO:0007669"/>
    <property type="project" value="UniProtKB-EC"/>
</dbReference>
<sequence>MVTTQPASKRPICPLCSKPVRLCLCTRIQNPGLHNSVVESRETQKLDFEYCDEVSAGKGNMGDMSSSPNRLGDVDFVEKEHEFSIEEFTNGRNVDGQCNVDEGSATIALPAVSRAIAATIGKHGVISSLSHIWMPRMCEDKNFDTILDIAEARNALAEGFVVQKLQKPLKGSVELDECVEFEVEVPPGSVLLFPSEEVVNNLIVLDGTWAKAKRMHGENPWLKLLPHFKLNLDKMSLHSEVRLQPKPDFCPPLRALFMP</sequence>
<comment type="caution">
    <text evidence="8">The sequence shown here is derived from an EMBL/GenBank/DDBJ whole genome shotgun (WGS) entry which is preliminary data.</text>
</comment>
<comment type="catalytic activity">
    <reaction evidence="6">
        <text>a uridine in tRNA + S-adenosyl-L-methionine = a 3-[(3S)-3-amino-3-carboxypropyl]uridine in tRNA + S-methyl-5'-thioadenosine + H(+)</text>
        <dbReference type="Rhea" id="RHEA:62432"/>
        <dbReference type="Rhea" id="RHEA-COMP:13339"/>
        <dbReference type="Rhea" id="RHEA-COMP:16092"/>
        <dbReference type="ChEBI" id="CHEBI:15378"/>
        <dbReference type="ChEBI" id="CHEBI:17509"/>
        <dbReference type="ChEBI" id="CHEBI:59789"/>
        <dbReference type="ChEBI" id="CHEBI:65315"/>
        <dbReference type="ChEBI" id="CHEBI:82930"/>
        <dbReference type="EC" id="2.5.1.25"/>
    </reaction>
</comment>